<proteinExistence type="inferred from homology"/>
<sequence>MGLLIKNGTIITANNEFVGDILVEDEKIVEVASKIDEADHEVVDASGRLVMPGGVDNHVHQGPFDSYTFEETSHAAVAGGTTTIVDFAPQFEGMGVIESKDKHNEEKAVGKATPDYSFHGMVMDASDSILDEIPRMAENGIQALKFFMAYKGTPFYAKDDLIFKAMQKCREHGITVWVHAENGDLSEVLTQQYKDAGETAPIFHSYSNPPAIEDEATQRIIYLAKQADCPLFVVHVTSKGAAQHVADAYDSGQAVLAETCIHYLALDESKFEEDLDQFGGAKYICGPALRKRSDGHQEALWQHLRNGELKAISSDHAAVTGGWAKKREVSGDNFAETPNGVPTLQSRLHVAWSEGVAKGRITPQKYVELTSTNPAKLTGLYPQKGSLDVGSDADIVIADPDYEGTITFENMHEGTDYALFEGFDQKIKFEKVFLRGRLVAEDETPIEEEKGQGQYIVPEAYSMAYDYWEPREDYY</sequence>
<dbReference type="NCBIfam" id="TIGR02033">
    <property type="entry name" value="D-hydantoinase"/>
    <property type="match status" value="1"/>
</dbReference>
<comment type="similarity">
    <text evidence="2">Belongs to the metallo-dependent hydrolases superfamily. Hydantoinase/dihydropyrimidinase family.</text>
</comment>
<dbReference type="SUPFAM" id="SSF51338">
    <property type="entry name" value="Composite domain of metallo-dependent hydrolases"/>
    <property type="match status" value="1"/>
</dbReference>
<protein>
    <submittedName>
        <fullName evidence="7">Dihydropyrimidinase</fullName>
        <ecNumber evidence="7">3.5.2.2</ecNumber>
    </submittedName>
</protein>
<dbReference type="Pfam" id="PF01979">
    <property type="entry name" value="Amidohydro_1"/>
    <property type="match status" value="1"/>
</dbReference>
<dbReference type="EC" id="3.5.2.2" evidence="7"/>
<gene>
    <name evidence="7" type="primary">hydA</name>
    <name evidence="7" type="ORF">Q4F26_04565</name>
</gene>
<keyword evidence="8" id="KW-1185">Reference proteome</keyword>
<comment type="PTM">
    <text evidence="5">Carbamylation allows a single lysine to coordinate two divalent metal cations.</text>
</comment>
<reference evidence="7" key="1">
    <citation type="submission" date="2023-07" db="EMBL/GenBank/DDBJ databases">
        <title>Between Cages and Wild: Unraveling the Impact of Captivity on Animal Microbiomes and Antimicrobial Resistance.</title>
        <authorList>
            <person name="Schmartz G.P."/>
            <person name="Rehner J."/>
            <person name="Schuff M.J."/>
            <person name="Becker S.L."/>
            <person name="Kravczyk M."/>
            <person name="Gurevich A."/>
            <person name="Francke R."/>
            <person name="Mueller R."/>
            <person name="Keller V."/>
            <person name="Keller A."/>
        </authorList>
    </citation>
    <scope>NUCLEOTIDE SEQUENCE</scope>
    <source>
        <strain evidence="7">S39M_St_73</strain>
    </source>
</reference>
<dbReference type="InterPro" id="IPR006680">
    <property type="entry name" value="Amidohydro-rel"/>
</dbReference>
<dbReference type="InterPro" id="IPR011778">
    <property type="entry name" value="Hydantoinase/dihydroPyrase"/>
</dbReference>
<feature type="modified residue" description="N6-carboxylysine" evidence="5">
    <location>
        <position position="145"/>
    </location>
</feature>
<keyword evidence="3" id="KW-0479">Metal-binding</keyword>
<evidence type="ECO:0000313" key="7">
    <source>
        <dbReference type="EMBL" id="MDO5457600.1"/>
    </source>
</evidence>
<dbReference type="AlphaFoldDB" id="A0AA43UCR9"/>
<organism evidence="7 8">
    <name type="scientific">Atopococcus tabaci</name>
    <dbReference type="NCBI Taxonomy" id="269774"/>
    <lineage>
        <taxon>Bacteria</taxon>
        <taxon>Bacillati</taxon>
        <taxon>Bacillota</taxon>
        <taxon>Bacilli</taxon>
        <taxon>Lactobacillales</taxon>
        <taxon>Carnobacteriaceae</taxon>
        <taxon>Atopococcus</taxon>
    </lineage>
</organism>
<dbReference type="SUPFAM" id="SSF51556">
    <property type="entry name" value="Metallo-dependent hydrolases"/>
    <property type="match status" value="1"/>
</dbReference>
<dbReference type="InterPro" id="IPR050378">
    <property type="entry name" value="Metallo-dep_Hydrolases_sf"/>
</dbReference>
<dbReference type="PANTHER" id="PTHR11647:SF1">
    <property type="entry name" value="COLLAPSIN RESPONSE MEDIATOR PROTEIN"/>
    <property type="match status" value="1"/>
</dbReference>
<name>A0AA43UCR9_9LACT</name>
<evidence type="ECO:0000256" key="4">
    <source>
        <dbReference type="ARBA" id="ARBA00022801"/>
    </source>
</evidence>
<feature type="domain" description="Amidohydrolase-related" evidence="6">
    <location>
        <begin position="49"/>
        <end position="439"/>
    </location>
</feature>
<accession>A0AA43UCR9</accession>
<dbReference type="InterPro" id="IPR032466">
    <property type="entry name" value="Metal_Hydrolase"/>
</dbReference>
<keyword evidence="4 7" id="KW-0378">Hydrolase</keyword>
<evidence type="ECO:0000256" key="3">
    <source>
        <dbReference type="ARBA" id="ARBA00022723"/>
    </source>
</evidence>
<dbReference type="PANTHER" id="PTHR11647">
    <property type="entry name" value="HYDRANTOINASE/DIHYDROPYRIMIDINASE FAMILY MEMBER"/>
    <property type="match status" value="1"/>
</dbReference>
<dbReference type="GO" id="GO:0046872">
    <property type="term" value="F:metal ion binding"/>
    <property type="evidence" value="ECO:0007669"/>
    <property type="project" value="UniProtKB-KW"/>
</dbReference>
<evidence type="ECO:0000313" key="8">
    <source>
        <dbReference type="Proteomes" id="UP001171751"/>
    </source>
</evidence>
<evidence type="ECO:0000256" key="2">
    <source>
        <dbReference type="ARBA" id="ARBA00008829"/>
    </source>
</evidence>
<dbReference type="GO" id="GO:0004157">
    <property type="term" value="F:dihydropyrimidinase activity"/>
    <property type="evidence" value="ECO:0007669"/>
    <property type="project" value="UniProtKB-EC"/>
</dbReference>
<evidence type="ECO:0000256" key="1">
    <source>
        <dbReference type="ARBA" id="ARBA00001947"/>
    </source>
</evidence>
<dbReference type="Gene3D" id="3.20.20.140">
    <property type="entry name" value="Metal-dependent hydrolases"/>
    <property type="match status" value="1"/>
</dbReference>
<comment type="cofactor">
    <cofactor evidence="1">
        <name>Zn(2+)</name>
        <dbReference type="ChEBI" id="CHEBI:29105"/>
    </cofactor>
</comment>
<dbReference type="FunFam" id="3.20.20.140:FF:000174">
    <property type="entry name" value="Dihydropyrimidinase-related protein 2"/>
    <property type="match status" value="1"/>
</dbReference>
<dbReference type="EMBL" id="JAUNQW010000017">
    <property type="protein sequence ID" value="MDO5457600.1"/>
    <property type="molecule type" value="Genomic_DNA"/>
</dbReference>
<dbReference type="Gene3D" id="2.30.40.10">
    <property type="entry name" value="Urease, subunit C, domain 1"/>
    <property type="match status" value="1"/>
</dbReference>
<dbReference type="InterPro" id="IPR011059">
    <property type="entry name" value="Metal-dep_hydrolase_composite"/>
</dbReference>
<evidence type="ECO:0000259" key="6">
    <source>
        <dbReference type="Pfam" id="PF01979"/>
    </source>
</evidence>
<evidence type="ECO:0000256" key="5">
    <source>
        <dbReference type="PIRSR" id="PIRSR611778-50"/>
    </source>
</evidence>
<dbReference type="GO" id="GO:0005829">
    <property type="term" value="C:cytosol"/>
    <property type="evidence" value="ECO:0007669"/>
    <property type="project" value="TreeGrafter"/>
</dbReference>
<dbReference type="Proteomes" id="UP001171751">
    <property type="component" value="Unassembled WGS sequence"/>
</dbReference>
<comment type="caution">
    <text evidence="7">The sequence shown here is derived from an EMBL/GenBank/DDBJ whole genome shotgun (WGS) entry which is preliminary data.</text>
</comment>